<feature type="binding site" evidence="8">
    <location>
        <position position="53"/>
    </location>
    <ligand>
        <name>[4Fe-4S] cluster</name>
        <dbReference type="ChEBI" id="CHEBI:49883"/>
        <label>1</label>
    </ligand>
</feature>
<dbReference type="HAMAP" id="MF_01865">
    <property type="entry name" value="MTTase_RimO"/>
    <property type="match status" value="1"/>
</dbReference>
<keyword evidence="13" id="KW-1185">Reference proteome</keyword>
<dbReference type="PROSITE" id="PS51449">
    <property type="entry name" value="MTTASE_N"/>
    <property type="match status" value="1"/>
</dbReference>
<dbReference type="InterPro" id="IPR020612">
    <property type="entry name" value="Methylthiotransferase_CS"/>
</dbReference>
<dbReference type="Gene3D" id="3.40.50.12160">
    <property type="entry name" value="Methylthiotransferase, N-terminal domain"/>
    <property type="match status" value="1"/>
</dbReference>
<dbReference type="InterPro" id="IPR002792">
    <property type="entry name" value="TRAM_dom"/>
</dbReference>
<comment type="cofactor">
    <cofactor evidence="8">
        <name>[4Fe-4S] cluster</name>
        <dbReference type="ChEBI" id="CHEBI:49883"/>
    </cofactor>
    <text evidence="8">Binds 2 [4Fe-4S] clusters. One cluster is coordinated with 3 cysteines and an exchangeable S-adenosyl-L-methionine.</text>
</comment>
<keyword evidence="1 8" id="KW-0004">4Fe-4S</keyword>
<feature type="domain" description="MTTase N-terminal" evidence="10">
    <location>
        <begin position="9"/>
        <end position="124"/>
    </location>
</feature>
<dbReference type="NCBIfam" id="TIGR00089">
    <property type="entry name" value="MiaB/RimO family radical SAM methylthiotransferase"/>
    <property type="match status" value="1"/>
</dbReference>
<dbReference type="NCBIfam" id="TIGR01125">
    <property type="entry name" value="30S ribosomal protein S12 methylthiotransferase RimO"/>
    <property type="match status" value="1"/>
</dbReference>
<evidence type="ECO:0000256" key="2">
    <source>
        <dbReference type="ARBA" id="ARBA00022490"/>
    </source>
</evidence>
<dbReference type="EC" id="2.8.4.4" evidence="8"/>
<dbReference type="InterPro" id="IPR007197">
    <property type="entry name" value="rSAM"/>
</dbReference>
<feature type="binding site" evidence="8">
    <location>
        <position position="148"/>
    </location>
    <ligand>
        <name>[4Fe-4S] cluster</name>
        <dbReference type="ChEBI" id="CHEBI:49883"/>
        <label>2</label>
        <note>4Fe-4S-S-AdoMet</note>
    </ligand>
</feature>
<keyword evidence="5 8" id="KW-0479">Metal-binding</keyword>
<evidence type="ECO:0000256" key="5">
    <source>
        <dbReference type="ARBA" id="ARBA00022723"/>
    </source>
</evidence>
<keyword evidence="12" id="KW-0689">Ribosomal protein</keyword>
<dbReference type="InterPro" id="IPR005839">
    <property type="entry name" value="Methylthiotransferase"/>
</dbReference>
<dbReference type="Pfam" id="PF00919">
    <property type="entry name" value="UPF0004"/>
    <property type="match status" value="1"/>
</dbReference>
<comment type="caution">
    <text evidence="12">The sequence shown here is derived from an EMBL/GenBank/DDBJ whole genome shotgun (WGS) entry which is preliminary data.</text>
</comment>
<dbReference type="Pfam" id="PF18693">
    <property type="entry name" value="TRAM_2"/>
    <property type="match status" value="1"/>
</dbReference>
<keyword evidence="2 8" id="KW-0963">Cytoplasm</keyword>
<dbReference type="PROSITE" id="PS01278">
    <property type="entry name" value="MTTASE_RADICAL"/>
    <property type="match status" value="1"/>
</dbReference>
<evidence type="ECO:0000259" key="9">
    <source>
        <dbReference type="PROSITE" id="PS50926"/>
    </source>
</evidence>
<sequence length="435" mass="49949">MRTKTLKKNKINVVTLGCSKNVYDSEVLMGQLRANNKEVAHEEEGNVVVINTCGFIANAKEESVNTILEYVQKKEDGLVDKVFVTGCLSERYKPDLQKEIPNVDQYFGTTELPLLLKALGADYKHELIGERLTTTPKNYAYLKIAEGCDRPCSFCAIPLMRGGHKSTPIENLVIEAEKLAANGIKELILIAQDLTYYGLDLYKERALAKLLRELVKVEGIEWIRLHYAFPTGFPMDVLDVMLEEPKVCNYIDIPLQHISTKLLKSMRRGTTYEKTNALLKTFREKVPQMAIRTTLIVGYPGETQEDFELLRDWVKEMRFERLGCFTYSHEENTHAYNLEDDVPEDVKMERANEIMALQSQISWELNQEKIGKEFRIVIDRKEGNYFVGRTEFDSPDVDNEVLIDATKHYLKTGEYTRVKITEAEDFDLYAEPVTN</sequence>
<dbReference type="SFLD" id="SFLDS00029">
    <property type="entry name" value="Radical_SAM"/>
    <property type="match status" value="1"/>
</dbReference>
<evidence type="ECO:0000259" key="11">
    <source>
        <dbReference type="PROSITE" id="PS51918"/>
    </source>
</evidence>
<accession>A0ABS8GMF8</accession>
<evidence type="ECO:0000256" key="7">
    <source>
        <dbReference type="ARBA" id="ARBA00023014"/>
    </source>
</evidence>
<feature type="domain" description="TRAM" evidence="9">
    <location>
        <begin position="367"/>
        <end position="434"/>
    </location>
</feature>
<dbReference type="PROSITE" id="PS50926">
    <property type="entry name" value="TRAM"/>
    <property type="match status" value="1"/>
</dbReference>
<dbReference type="InterPro" id="IPR006638">
    <property type="entry name" value="Elp3/MiaA/NifB-like_rSAM"/>
</dbReference>
<dbReference type="Gene3D" id="3.80.30.20">
    <property type="entry name" value="tm_1862 like domain"/>
    <property type="match status" value="1"/>
</dbReference>
<dbReference type="InterPro" id="IPR005840">
    <property type="entry name" value="Ribosomal_uS12_MeSTrfase_RimO"/>
</dbReference>
<dbReference type="InterPro" id="IPR013848">
    <property type="entry name" value="Methylthiotransferase_N"/>
</dbReference>
<dbReference type="SMART" id="SM00729">
    <property type="entry name" value="Elp3"/>
    <property type="match status" value="1"/>
</dbReference>
<dbReference type="RefSeq" id="WP_228228281.1">
    <property type="nucleotide sequence ID" value="NZ_JAJGMW010000001.1"/>
</dbReference>
<dbReference type="GO" id="GO:0005840">
    <property type="term" value="C:ribosome"/>
    <property type="evidence" value="ECO:0007669"/>
    <property type="project" value="UniProtKB-KW"/>
</dbReference>
<keyword evidence="12" id="KW-0687">Ribonucleoprotein</keyword>
<evidence type="ECO:0000256" key="3">
    <source>
        <dbReference type="ARBA" id="ARBA00022679"/>
    </source>
</evidence>
<keyword evidence="6 8" id="KW-0408">Iron</keyword>
<dbReference type="Gene3D" id="2.40.50.140">
    <property type="entry name" value="Nucleic acid-binding proteins"/>
    <property type="match status" value="1"/>
</dbReference>
<dbReference type="SFLD" id="SFLDF00274">
    <property type="entry name" value="ribosomal_protein_S12_methylth"/>
    <property type="match status" value="1"/>
</dbReference>
<evidence type="ECO:0000313" key="13">
    <source>
        <dbReference type="Proteomes" id="UP001197770"/>
    </source>
</evidence>
<comment type="subcellular location">
    <subcellularLocation>
        <location evidence="8">Cytoplasm</location>
    </subcellularLocation>
</comment>
<dbReference type="PANTHER" id="PTHR43837">
    <property type="entry name" value="RIBOSOMAL PROTEIN S12 METHYLTHIOTRANSFERASE RIMO"/>
    <property type="match status" value="1"/>
</dbReference>
<evidence type="ECO:0000313" key="12">
    <source>
        <dbReference type="EMBL" id="MCC4211155.1"/>
    </source>
</evidence>
<dbReference type="Pfam" id="PF04055">
    <property type="entry name" value="Radical_SAM"/>
    <property type="match status" value="1"/>
</dbReference>
<feature type="binding site" evidence="8">
    <location>
        <position position="155"/>
    </location>
    <ligand>
        <name>[4Fe-4S] cluster</name>
        <dbReference type="ChEBI" id="CHEBI:49883"/>
        <label>2</label>
        <note>4Fe-4S-S-AdoMet</note>
    </ligand>
</feature>
<dbReference type="SFLD" id="SFLDG01061">
    <property type="entry name" value="methylthiotransferase"/>
    <property type="match status" value="1"/>
</dbReference>
<feature type="binding site" evidence="8">
    <location>
        <position position="87"/>
    </location>
    <ligand>
        <name>[4Fe-4S] cluster</name>
        <dbReference type="ChEBI" id="CHEBI:49883"/>
        <label>1</label>
    </ligand>
</feature>
<keyword evidence="3 8" id="KW-0808">Transferase</keyword>
<dbReference type="SFLD" id="SFLDG01082">
    <property type="entry name" value="B12-binding_domain_containing"/>
    <property type="match status" value="1"/>
</dbReference>
<name>A0ABS8GMF8_9FLAO</name>
<dbReference type="GO" id="GO:0103039">
    <property type="term" value="F:protein methylthiotransferase activity"/>
    <property type="evidence" value="ECO:0007669"/>
    <property type="project" value="UniProtKB-EC"/>
</dbReference>
<comment type="catalytic activity">
    <reaction evidence="8">
        <text>L-aspartate(89)-[ribosomal protein uS12]-hydrogen + (sulfur carrier)-SH + AH2 + 2 S-adenosyl-L-methionine = 3-methylsulfanyl-L-aspartate(89)-[ribosomal protein uS12]-hydrogen + (sulfur carrier)-H + 5'-deoxyadenosine + L-methionine + A + S-adenosyl-L-homocysteine + 2 H(+)</text>
        <dbReference type="Rhea" id="RHEA:37087"/>
        <dbReference type="Rhea" id="RHEA-COMP:10460"/>
        <dbReference type="Rhea" id="RHEA-COMP:10461"/>
        <dbReference type="Rhea" id="RHEA-COMP:14737"/>
        <dbReference type="Rhea" id="RHEA-COMP:14739"/>
        <dbReference type="ChEBI" id="CHEBI:13193"/>
        <dbReference type="ChEBI" id="CHEBI:15378"/>
        <dbReference type="ChEBI" id="CHEBI:17319"/>
        <dbReference type="ChEBI" id="CHEBI:17499"/>
        <dbReference type="ChEBI" id="CHEBI:29917"/>
        <dbReference type="ChEBI" id="CHEBI:29961"/>
        <dbReference type="ChEBI" id="CHEBI:57844"/>
        <dbReference type="ChEBI" id="CHEBI:57856"/>
        <dbReference type="ChEBI" id="CHEBI:59789"/>
        <dbReference type="ChEBI" id="CHEBI:64428"/>
        <dbReference type="ChEBI" id="CHEBI:73599"/>
        <dbReference type="EC" id="2.8.4.4"/>
    </reaction>
</comment>
<keyword evidence="4 8" id="KW-0949">S-adenosyl-L-methionine</keyword>
<dbReference type="InterPro" id="IPR058240">
    <property type="entry name" value="rSAM_sf"/>
</dbReference>
<keyword evidence="7 8" id="KW-0411">Iron-sulfur</keyword>
<feature type="domain" description="Radical SAM core" evidence="11">
    <location>
        <begin position="134"/>
        <end position="365"/>
    </location>
</feature>
<evidence type="ECO:0000256" key="1">
    <source>
        <dbReference type="ARBA" id="ARBA00022485"/>
    </source>
</evidence>
<reference evidence="12 13" key="1">
    <citation type="submission" date="2021-11" db="EMBL/GenBank/DDBJ databases">
        <title>Seasonal and diel survey of microbial diversity of the Tyrrhenian coast.</title>
        <authorList>
            <person name="Gattoni G."/>
            <person name="Corral P."/>
        </authorList>
    </citation>
    <scope>NUCLEOTIDE SEQUENCE [LARGE SCALE GENOMIC DNA]</scope>
    <source>
        <strain evidence="12 13">Mr9</strain>
    </source>
</reference>
<feature type="binding site" evidence="8">
    <location>
        <position position="18"/>
    </location>
    <ligand>
        <name>[4Fe-4S] cluster</name>
        <dbReference type="ChEBI" id="CHEBI:49883"/>
        <label>1</label>
    </ligand>
</feature>
<comment type="function">
    <text evidence="8">Catalyzes the methylthiolation of an aspartic acid residue of ribosomal protein uS12.</text>
</comment>
<dbReference type="CDD" id="cd01335">
    <property type="entry name" value="Radical_SAM"/>
    <property type="match status" value="1"/>
</dbReference>
<evidence type="ECO:0000259" key="10">
    <source>
        <dbReference type="PROSITE" id="PS51449"/>
    </source>
</evidence>
<dbReference type="PROSITE" id="PS51918">
    <property type="entry name" value="RADICAL_SAM"/>
    <property type="match status" value="1"/>
</dbReference>
<organism evidence="12 13">
    <name type="scientific">Leeuwenhoekiella parthenopeia</name>
    <dbReference type="NCBI Taxonomy" id="2890320"/>
    <lineage>
        <taxon>Bacteria</taxon>
        <taxon>Pseudomonadati</taxon>
        <taxon>Bacteroidota</taxon>
        <taxon>Flavobacteriia</taxon>
        <taxon>Flavobacteriales</taxon>
        <taxon>Flavobacteriaceae</taxon>
        <taxon>Leeuwenhoekiella</taxon>
    </lineage>
</organism>
<comment type="similarity">
    <text evidence="8">Belongs to the methylthiotransferase family. RimO subfamily.</text>
</comment>
<dbReference type="SUPFAM" id="SSF102114">
    <property type="entry name" value="Radical SAM enzymes"/>
    <property type="match status" value="1"/>
</dbReference>
<evidence type="ECO:0000256" key="4">
    <source>
        <dbReference type="ARBA" id="ARBA00022691"/>
    </source>
</evidence>
<dbReference type="InterPro" id="IPR038135">
    <property type="entry name" value="Methylthiotransferase_N_sf"/>
</dbReference>
<proteinExistence type="inferred from homology"/>
<dbReference type="InterPro" id="IPR012340">
    <property type="entry name" value="NA-bd_OB-fold"/>
</dbReference>
<feature type="binding site" evidence="8">
    <location>
        <position position="152"/>
    </location>
    <ligand>
        <name>[4Fe-4S] cluster</name>
        <dbReference type="ChEBI" id="CHEBI:49883"/>
        <label>2</label>
        <note>4Fe-4S-S-AdoMet</note>
    </ligand>
</feature>
<evidence type="ECO:0000256" key="6">
    <source>
        <dbReference type="ARBA" id="ARBA00023004"/>
    </source>
</evidence>
<dbReference type="EMBL" id="JAJGMW010000001">
    <property type="protein sequence ID" value="MCC4211155.1"/>
    <property type="molecule type" value="Genomic_DNA"/>
</dbReference>
<gene>
    <name evidence="8 12" type="primary">rimO</name>
    <name evidence="12" type="ORF">LLW17_00370</name>
</gene>
<dbReference type="InterPro" id="IPR023404">
    <property type="entry name" value="rSAM_horseshoe"/>
</dbReference>
<protein>
    <recommendedName>
        <fullName evidence="8">Ribosomal protein uS12 methylthiotransferase RimO</fullName>
        <shortName evidence="8">uS12 MTTase</shortName>
        <shortName evidence="8">uS12 methylthiotransferase</shortName>
        <ecNumber evidence="8">2.8.4.4</ecNumber>
    </recommendedName>
    <alternativeName>
        <fullName evidence="8">Ribosomal protein uS12 (aspartate-C(3))-methylthiotransferase</fullName>
    </alternativeName>
    <alternativeName>
        <fullName evidence="8">Ribosome maturation factor RimO</fullName>
    </alternativeName>
</protein>
<evidence type="ECO:0000256" key="8">
    <source>
        <dbReference type="HAMAP-Rule" id="MF_01865"/>
    </source>
</evidence>
<dbReference type="PANTHER" id="PTHR43837:SF1">
    <property type="entry name" value="RIBOSOMAL PROTEIN US12 METHYLTHIOTRANSFERASE RIMO"/>
    <property type="match status" value="1"/>
</dbReference>
<dbReference type="Proteomes" id="UP001197770">
    <property type="component" value="Unassembled WGS sequence"/>
</dbReference>